<evidence type="ECO:0000313" key="4">
    <source>
        <dbReference type="EMBL" id="KAF0683093.1"/>
    </source>
</evidence>
<dbReference type="OrthoDB" id="411064at2759"/>
<dbReference type="GO" id="GO:0046872">
    <property type="term" value="F:metal ion binding"/>
    <property type="evidence" value="ECO:0007669"/>
    <property type="project" value="UniProtKB-KW"/>
</dbReference>
<dbReference type="FunFam" id="3.90.850.10:FF:000002">
    <property type="entry name" value="2-hydroxyhepta-2,4-diene-1,7-dioate isomerase"/>
    <property type="match status" value="1"/>
</dbReference>
<evidence type="ECO:0000256" key="1">
    <source>
        <dbReference type="ARBA" id="ARBA00010211"/>
    </source>
</evidence>
<reference evidence="4" key="2">
    <citation type="submission" date="2019-06" db="EMBL/GenBank/DDBJ databases">
        <title>Genomics analysis of Aphanomyces spp. identifies a new class of oomycete effector associated with host adaptation.</title>
        <authorList>
            <person name="Gaulin E."/>
        </authorList>
    </citation>
    <scope>NUCLEOTIDE SEQUENCE</scope>
    <source>
        <strain evidence="4">CBS 578.67</strain>
    </source>
</reference>
<keyword evidence="6" id="KW-1185">Reference proteome</keyword>
<dbReference type="SUPFAM" id="SSF56529">
    <property type="entry name" value="FAH"/>
    <property type="match status" value="1"/>
</dbReference>
<dbReference type="Gene3D" id="3.90.850.10">
    <property type="entry name" value="Fumarylacetoacetase-like, C-terminal domain"/>
    <property type="match status" value="1"/>
</dbReference>
<dbReference type="EMBL" id="VJMH01007451">
    <property type="protein sequence ID" value="KAF0683093.1"/>
    <property type="molecule type" value="Genomic_DNA"/>
</dbReference>
<dbReference type="GO" id="GO:0006107">
    <property type="term" value="P:oxaloacetate metabolic process"/>
    <property type="evidence" value="ECO:0007669"/>
    <property type="project" value="UniProtKB-ARBA"/>
</dbReference>
<evidence type="ECO:0000256" key="2">
    <source>
        <dbReference type="ARBA" id="ARBA00022723"/>
    </source>
</evidence>
<evidence type="ECO:0000313" key="5">
    <source>
        <dbReference type="EMBL" id="VFU01416.1"/>
    </source>
</evidence>
<dbReference type="AlphaFoldDB" id="A0A485LRD9"/>
<gene>
    <name evidence="5" type="primary">Aste57867_24781</name>
    <name evidence="4" type="ORF">As57867_024703</name>
    <name evidence="5" type="ORF">ASTE57867_24781</name>
</gene>
<dbReference type="PANTHER" id="PTHR11820">
    <property type="entry name" value="ACYLPYRUVASE"/>
    <property type="match status" value="1"/>
</dbReference>
<dbReference type="GO" id="GO:0050163">
    <property type="term" value="F:oxaloacetate tautomerase activity"/>
    <property type="evidence" value="ECO:0007669"/>
    <property type="project" value="UniProtKB-ARBA"/>
</dbReference>
<keyword evidence="2" id="KW-0479">Metal-binding</keyword>
<dbReference type="InterPro" id="IPR011234">
    <property type="entry name" value="Fumarylacetoacetase-like_C"/>
</dbReference>
<protein>
    <submittedName>
        <fullName evidence="5">Aste57867_24781 protein</fullName>
    </submittedName>
</protein>
<reference evidence="5 6" key="1">
    <citation type="submission" date="2019-03" db="EMBL/GenBank/DDBJ databases">
        <authorList>
            <person name="Gaulin E."/>
            <person name="Dumas B."/>
        </authorList>
    </citation>
    <scope>NUCLEOTIDE SEQUENCE [LARGE SCALE GENOMIC DNA]</scope>
    <source>
        <strain evidence="5">CBS 568.67</strain>
    </source>
</reference>
<dbReference type="Proteomes" id="UP000332933">
    <property type="component" value="Unassembled WGS sequence"/>
</dbReference>
<evidence type="ECO:0000259" key="3">
    <source>
        <dbReference type="Pfam" id="PF01557"/>
    </source>
</evidence>
<accession>A0A485LRD9</accession>
<feature type="domain" description="Fumarylacetoacetase-like C-terminal" evidence="3">
    <location>
        <begin position="64"/>
        <end position="272"/>
    </location>
</feature>
<organism evidence="5 6">
    <name type="scientific">Aphanomyces stellatus</name>
    <dbReference type="NCBI Taxonomy" id="120398"/>
    <lineage>
        <taxon>Eukaryota</taxon>
        <taxon>Sar</taxon>
        <taxon>Stramenopiles</taxon>
        <taxon>Oomycota</taxon>
        <taxon>Saprolegniomycetes</taxon>
        <taxon>Saprolegniales</taxon>
        <taxon>Verrucalvaceae</taxon>
        <taxon>Aphanomyces</taxon>
    </lineage>
</organism>
<comment type="similarity">
    <text evidence="1">Belongs to the FAH family.</text>
</comment>
<sequence length="277" mass="30046">MSSSATQLVRFLDAYGNERIGQQPVAGTHQSQLIVGKDALGSRQLTSQFAEVRRLLAPFVPVQIIGIGLNYRNHAKETNMPIPNYPVVFYKNILSVADPESAIVLPKREGGHVDYECELAVVLKAPCKDVSVQNALKYVAGYTCANDVSARRWQGNPMGGGQWCRAKSFDSFTPLGPVLVTPDVIHDPQNLAIETYLNDVCVQSSNTKDMVFSVAELISQLSQDTTLPAGTVILTGTPEGVGFTRKPPLYLKPGDKVEIRIQDIGSLVNYVVGASSL</sequence>
<dbReference type="GO" id="GO:0018773">
    <property type="term" value="F:acetylpyruvate hydrolase activity"/>
    <property type="evidence" value="ECO:0007669"/>
    <property type="project" value="TreeGrafter"/>
</dbReference>
<dbReference type="InterPro" id="IPR036663">
    <property type="entry name" value="Fumarylacetoacetase_C_sf"/>
</dbReference>
<proteinExistence type="inferred from homology"/>
<name>A0A485LRD9_9STRA</name>
<evidence type="ECO:0000313" key="6">
    <source>
        <dbReference type="Proteomes" id="UP000332933"/>
    </source>
</evidence>
<dbReference type="EMBL" id="CAADRA010007477">
    <property type="protein sequence ID" value="VFU01416.1"/>
    <property type="molecule type" value="Genomic_DNA"/>
</dbReference>
<dbReference type="Pfam" id="PF01557">
    <property type="entry name" value="FAA_hydrolase"/>
    <property type="match status" value="1"/>
</dbReference>
<dbReference type="PANTHER" id="PTHR11820:SF7">
    <property type="entry name" value="ACYLPYRUVASE FAHD1, MITOCHONDRIAL"/>
    <property type="match status" value="1"/>
</dbReference>